<dbReference type="Proteomes" id="UP001419268">
    <property type="component" value="Unassembled WGS sequence"/>
</dbReference>
<organism evidence="2 3">
    <name type="scientific">Stephania cephalantha</name>
    <dbReference type="NCBI Taxonomy" id="152367"/>
    <lineage>
        <taxon>Eukaryota</taxon>
        <taxon>Viridiplantae</taxon>
        <taxon>Streptophyta</taxon>
        <taxon>Embryophyta</taxon>
        <taxon>Tracheophyta</taxon>
        <taxon>Spermatophyta</taxon>
        <taxon>Magnoliopsida</taxon>
        <taxon>Ranunculales</taxon>
        <taxon>Menispermaceae</taxon>
        <taxon>Menispermoideae</taxon>
        <taxon>Cissampelideae</taxon>
        <taxon>Stephania</taxon>
    </lineage>
</organism>
<dbReference type="EMBL" id="JBBNAG010000002">
    <property type="protein sequence ID" value="KAK9158094.1"/>
    <property type="molecule type" value="Genomic_DNA"/>
</dbReference>
<comment type="caution">
    <text evidence="2">The sequence shown here is derived from an EMBL/GenBank/DDBJ whole genome shotgun (WGS) entry which is preliminary data.</text>
</comment>
<evidence type="ECO:0000313" key="2">
    <source>
        <dbReference type="EMBL" id="KAK9158094.1"/>
    </source>
</evidence>
<reference evidence="2 3" key="1">
    <citation type="submission" date="2024-01" db="EMBL/GenBank/DDBJ databases">
        <title>Genome assemblies of Stephania.</title>
        <authorList>
            <person name="Yang L."/>
        </authorList>
    </citation>
    <scope>NUCLEOTIDE SEQUENCE [LARGE SCALE GENOMIC DNA]</scope>
    <source>
        <strain evidence="2">JXDWG</strain>
        <tissue evidence="2">Leaf</tissue>
    </source>
</reference>
<proteinExistence type="predicted"/>
<feature type="region of interest" description="Disordered" evidence="1">
    <location>
        <begin position="1"/>
        <end position="23"/>
    </location>
</feature>
<dbReference type="AlphaFoldDB" id="A0AAP0PXH9"/>
<evidence type="ECO:0000313" key="3">
    <source>
        <dbReference type="Proteomes" id="UP001419268"/>
    </source>
</evidence>
<feature type="compositionally biased region" description="Low complexity" evidence="1">
    <location>
        <begin position="1"/>
        <end position="18"/>
    </location>
</feature>
<protein>
    <submittedName>
        <fullName evidence="2">Uncharacterized protein</fullName>
    </submittedName>
</protein>
<evidence type="ECO:0000256" key="1">
    <source>
        <dbReference type="SAM" id="MobiDB-lite"/>
    </source>
</evidence>
<accession>A0AAP0PXH9</accession>
<sequence>MPLVSSLPSPSKGGNPSSSRKESKNISSFYFAKSLYIWKKKLYEEVKVYNVIIFI</sequence>
<gene>
    <name evidence="2" type="ORF">Scep_004668</name>
</gene>
<keyword evidence="3" id="KW-1185">Reference proteome</keyword>
<name>A0AAP0PXH9_9MAGN</name>